<dbReference type="Pfam" id="PF04494">
    <property type="entry name" value="TFIID_NTD2"/>
    <property type="match status" value="1"/>
</dbReference>
<dbReference type="PANTHER" id="PTHR19879:SF1">
    <property type="entry name" value="CANNONBALL-RELATED"/>
    <property type="match status" value="1"/>
</dbReference>
<dbReference type="InterPro" id="IPR020472">
    <property type="entry name" value="WD40_PAC1"/>
</dbReference>
<feature type="repeat" description="WD" evidence="7">
    <location>
        <begin position="663"/>
        <end position="704"/>
    </location>
</feature>
<dbReference type="CDD" id="cd00200">
    <property type="entry name" value="WD40"/>
    <property type="match status" value="1"/>
</dbReference>
<dbReference type="PROSITE" id="PS50294">
    <property type="entry name" value="WD_REPEATS_REGION"/>
    <property type="match status" value="5"/>
</dbReference>
<dbReference type="SUPFAM" id="SSF160897">
    <property type="entry name" value="Taf5 N-terminal domain-like"/>
    <property type="match status" value="1"/>
</dbReference>
<keyword evidence="2 7" id="KW-0853">WD repeat</keyword>
<dbReference type="HOGENOM" id="CLU_005884_2_0_1"/>
<accession>G4TJK3</accession>
<feature type="domain" description="TFIID subunit TAF5 NTD2" evidence="9">
    <location>
        <begin position="133"/>
        <end position="246"/>
    </location>
</feature>
<reference evidence="10 11" key="1">
    <citation type="journal article" date="2011" name="PLoS Pathog.">
        <title>Endophytic Life Strategies Decoded by Genome and Transcriptome Analyses of the Mutualistic Root Symbiont Piriformospora indica.</title>
        <authorList>
            <person name="Zuccaro A."/>
            <person name="Lahrmann U."/>
            <person name="Guldener U."/>
            <person name="Langen G."/>
            <person name="Pfiffi S."/>
            <person name="Biedenkopf D."/>
            <person name="Wong P."/>
            <person name="Samans B."/>
            <person name="Grimm C."/>
            <person name="Basiewicz M."/>
            <person name="Murat C."/>
            <person name="Martin F."/>
            <person name="Kogel K.H."/>
        </authorList>
    </citation>
    <scope>NUCLEOTIDE SEQUENCE [LARGE SCALE GENOMIC DNA]</scope>
    <source>
        <strain evidence="10 11">DSM 11827</strain>
    </source>
</reference>
<dbReference type="InterPro" id="IPR037264">
    <property type="entry name" value="TFIID_NTD2_sf"/>
</dbReference>
<dbReference type="InterPro" id="IPR036322">
    <property type="entry name" value="WD40_repeat_dom_sf"/>
</dbReference>
<dbReference type="Gene3D" id="2.130.10.10">
    <property type="entry name" value="YVTN repeat-like/Quinoprotein amine dehydrogenase"/>
    <property type="match status" value="2"/>
</dbReference>
<evidence type="ECO:0000313" key="11">
    <source>
        <dbReference type="Proteomes" id="UP000007148"/>
    </source>
</evidence>
<dbReference type="Pfam" id="PF00400">
    <property type="entry name" value="WD40"/>
    <property type="match status" value="6"/>
</dbReference>
<keyword evidence="11" id="KW-1185">Reference proteome</keyword>
<evidence type="ECO:0000256" key="6">
    <source>
        <dbReference type="ARBA" id="ARBA00023242"/>
    </source>
</evidence>
<sequence>MSASPGGDSPRNEGDKPFEVNGMALTQLSGRQLDQLTAAVLQLQGYTDIAATIQARSGGLVSGVQAQPAITQEELVERHIPRVRGDNPYDKPGVVTRLAGVLSGDVTGKAVTPQPSNLTAVQDGASSQLLLDDPLNRQEAFRDLQAWVEGSLDMYKPEFRPLLFPIFVHFYLDLVQGGYLEGARLFLRRFYQHFSMTHRVTLEKLAAITSPIHVEQSELAKRFRDEQYVCRMSQSGKDLLLGWLTDGTGGEEMGAGMGIMTAARAKKGRDQILRVINNHLVFHVTSSHSLTISPNVWEESTGLMSSLVPPLPADAEADATMANGTAVDQFNAATGVLKLGLPGPEGALKEEVEKVLQEDHMHAVQVANTTAAHLPPPDPRSLIQPPSNGHPVPTAAELPPMPPNFRTIDIKREVERVRDIRRRIKLDASTFSAMERKEFSMNGFDQRQVTARQKALPSICCYTFREAPEGVSSSAFSLDSSLLAAGFSESYIRLWSTKGERLKALRSDFDVSEVKELRDIREHRGTVTRKLIGHSGPVYGLSFDPSGGAVVAPRFLLSSSGDNTARLWSLDTMTNVVAYRGHTKPVWDVEWSPRGIYFATGSRDHTARLWTTDRILSLRIFAGHLSDVDCIKFHPNSLYLATGSSDTTCRLWDVQTGNCVRVFLGHQGPVTALATSPDGKYLASAGEDLAINLWDLGTGKRVKKMTGHTATIYSLAFSQETSVLVSGGADWTVRCWDVKSAGGLMSKTGGDDNVNTDAYGFAKKMASGATAADAPAEREEEDNFVTRDLMETFPTKRTPIIDVNFTPRNLCLAAGWYQTPIGGGV</sequence>
<dbReference type="InterPro" id="IPR015943">
    <property type="entry name" value="WD40/YVTN_repeat-like_dom_sf"/>
</dbReference>
<organism evidence="10 11">
    <name type="scientific">Serendipita indica (strain DSM 11827)</name>
    <name type="common">Root endophyte fungus</name>
    <name type="synonym">Piriformospora indica</name>
    <dbReference type="NCBI Taxonomy" id="1109443"/>
    <lineage>
        <taxon>Eukaryota</taxon>
        <taxon>Fungi</taxon>
        <taxon>Dikarya</taxon>
        <taxon>Basidiomycota</taxon>
        <taxon>Agaricomycotina</taxon>
        <taxon>Agaricomycetes</taxon>
        <taxon>Sebacinales</taxon>
        <taxon>Serendipitaceae</taxon>
        <taxon>Serendipita</taxon>
    </lineage>
</organism>
<keyword evidence="3" id="KW-0677">Repeat</keyword>
<evidence type="ECO:0000256" key="3">
    <source>
        <dbReference type="ARBA" id="ARBA00022737"/>
    </source>
</evidence>
<dbReference type="InterPro" id="IPR001680">
    <property type="entry name" value="WD40_rpt"/>
</dbReference>
<evidence type="ECO:0000313" key="10">
    <source>
        <dbReference type="EMBL" id="CCA71504.1"/>
    </source>
</evidence>
<protein>
    <submittedName>
        <fullName evidence="10">Related to TAF5-TFIID and SAGA subunit</fullName>
    </submittedName>
</protein>
<dbReference type="Proteomes" id="UP000007148">
    <property type="component" value="Unassembled WGS sequence"/>
</dbReference>
<dbReference type="FunCoup" id="G4TJK3">
    <property type="interactions" value="262"/>
</dbReference>
<evidence type="ECO:0000256" key="4">
    <source>
        <dbReference type="ARBA" id="ARBA00023015"/>
    </source>
</evidence>
<feature type="region of interest" description="Disordered" evidence="8">
    <location>
        <begin position="371"/>
        <end position="405"/>
    </location>
</feature>
<dbReference type="SUPFAM" id="SSF50978">
    <property type="entry name" value="WD40 repeat-like"/>
    <property type="match status" value="1"/>
</dbReference>
<dbReference type="EMBL" id="CAFZ01000122">
    <property type="protein sequence ID" value="CCA71504.1"/>
    <property type="molecule type" value="Genomic_DNA"/>
</dbReference>
<dbReference type="Gene3D" id="1.25.40.500">
    <property type="entry name" value="TFIID subunit TAF5, NTD2 domain"/>
    <property type="match status" value="1"/>
</dbReference>
<evidence type="ECO:0000256" key="5">
    <source>
        <dbReference type="ARBA" id="ARBA00023163"/>
    </source>
</evidence>
<dbReference type="AlphaFoldDB" id="G4TJK3"/>
<feature type="repeat" description="WD" evidence="7">
    <location>
        <begin position="579"/>
        <end position="610"/>
    </location>
</feature>
<dbReference type="InterPro" id="IPR007582">
    <property type="entry name" value="TFIID_NTD2"/>
</dbReference>
<dbReference type="GO" id="GO:0016251">
    <property type="term" value="F:RNA polymerase II general transcription initiation factor activity"/>
    <property type="evidence" value="ECO:0007669"/>
    <property type="project" value="TreeGrafter"/>
</dbReference>
<keyword evidence="5" id="KW-0804">Transcription</keyword>
<dbReference type="PRINTS" id="PR00320">
    <property type="entry name" value="GPROTEINBRPT"/>
</dbReference>
<evidence type="ECO:0000256" key="2">
    <source>
        <dbReference type="ARBA" id="ARBA00022574"/>
    </source>
</evidence>
<evidence type="ECO:0000259" key="9">
    <source>
        <dbReference type="Pfam" id="PF04494"/>
    </source>
</evidence>
<dbReference type="CDD" id="cd08044">
    <property type="entry name" value="TAF5_NTD2"/>
    <property type="match status" value="1"/>
</dbReference>
<dbReference type="OrthoDB" id="10266330at2759"/>
<dbReference type="InterPro" id="IPR019775">
    <property type="entry name" value="WD40_repeat_CS"/>
</dbReference>
<name>G4TJK3_SERID</name>
<dbReference type="GO" id="GO:0006367">
    <property type="term" value="P:transcription initiation at RNA polymerase II promoter"/>
    <property type="evidence" value="ECO:0007669"/>
    <property type="project" value="TreeGrafter"/>
</dbReference>
<dbReference type="eggNOG" id="KOG0263">
    <property type="taxonomic scope" value="Eukaryota"/>
</dbReference>
<evidence type="ECO:0000256" key="8">
    <source>
        <dbReference type="SAM" id="MobiDB-lite"/>
    </source>
</evidence>
<dbReference type="PROSITE" id="PS00678">
    <property type="entry name" value="WD_REPEATS_1"/>
    <property type="match status" value="2"/>
</dbReference>
<feature type="repeat" description="WD" evidence="7">
    <location>
        <begin position="531"/>
        <end position="578"/>
    </location>
</feature>
<feature type="repeat" description="WD" evidence="7">
    <location>
        <begin position="705"/>
        <end position="746"/>
    </location>
</feature>
<dbReference type="InParanoid" id="G4TJK3"/>
<keyword evidence="6" id="KW-0539">Nucleus</keyword>
<evidence type="ECO:0000256" key="7">
    <source>
        <dbReference type="PROSITE-ProRule" id="PRU00221"/>
    </source>
</evidence>
<feature type="repeat" description="WD" evidence="7">
    <location>
        <begin position="621"/>
        <end position="662"/>
    </location>
</feature>
<proteinExistence type="predicted"/>
<dbReference type="PANTHER" id="PTHR19879">
    <property type="entry name" value="TRANSCRIPTION INITIATION FACTOR TFIID"/>
    <property type="match status" value="1"/>
</dbReference>
<comment type="subcellular location">
    <subcellularLocation>
        <location evidence="1">Nucleus</location>
    </subcellularLocation>
</comment>
<dbReference type="OMA" id="HNHPVWD"/>
<comment type="caution">
    <text evidence="10">The sequence shown here is derived from an EMBL/GenBank/DDBJ whole genome shotgun (WGS) entry which is preliminary data.</text>
</comment>
<dbReference type="SMART" id="SM00320">
    <property type="entry name" value="WD40"/>
    <property type="match status" value="6"/>
</dbReference>
<dbReference type="GO" id="GO:0005669">
    <property type="term" value="C:transcription factor TFIID complex"/>
    <property type="evidence" value="ECO:0007669"/>
    <property type="project" value="TreeGrafter"/>
</dbReference>
<keyword evidence="4" id="KW-0805">Transcription regulation</keyword>
<gene>
    <name evidence="10" type="ORF">PIIN_05441</name>
</gene>
<dbReference type="STRING" id="1109443.G4TJK3"/>
<dbReference type="PROSITE" id="PS50082">
    <property type="entry name" value="WD_REPEATS_2"/>
    <property type="match status" value="5"/>
</dbReference>
<evidence type="ECO:0000256" key="1">
    <source>
        <dbReference type="ARBA" id="ARBA00004123"/>
    </source>
</evidence>